<feature type="domain" description="Creatinase N-terminal" evidence="2">
    <location>
        <begin position="14"/>
        <end position="159"/>
    </location>
</feature>
<dbReference type="InterPro" id="IPR000587">
    <property type="entry name" value="Creatinase_N"/>
</dbReference>
<dbReference type="InterPro" id="IPR036005">
    <property type="entry name" value="Creatinase/aminopeptidase-like"/>
</dbReference>
<dbReference type="EC" id="3.4.13.9" evidence="3"/>
<comment type="caution">
    <text evidence="3">The sequence shown here is derived from an EMBL/GenBank/DDBJ whole genome shotgun (WGS) entry which is preliminary data.</text>
</comment>
<dbReference type="Pfam" id="PF01321">
    <property type="entry name" value="Creatinase_N"/>
    <property type="match status" value="1"/>
</dbReference>
<dbReference type="Gene3D" id="3.90.230.10">
    <property type="entry name" value="Creatinase/methionine aminopeptidase superfamily"/>
    <property type="match status" value="1"/>
</dbReference>
<dbReference type="PANTHER" id="PTHR46112:SF2">
    <property type="entry name" value="XAA-PRO AMINOPEPTIDASE P-RELATED"/>
    <property type="match status" value="1"/>
</dbReference>
<feature type="domain" description="Peptidase M24" evidence="1">
    <location>
        <begin position="167"/>
        <end position="375"/>
    </location>
</feature>
<dbReference type="GO" id="GO:0102009">
    <property type="term" value="F:proline dipeptidase activity"/>
    <property type="evidence" value="ECO:0007669"/>
    <property type="project" value="UniProtKB-EC"/>
</dbReference>
<evidence type="ECO:0000259" key="2">
    <source>
        <dbReference type="Pfam" id="PF01321"/>
    </source>
</evidence>
<dbReference type="InterPro" id="IPR050659">
    <property type="entry name" value="Peptidase_M24B"/>
</dbReference>
<dbReference type="SUPFAM" id="SSF53092">
    <property type="entry name" value="Creatinase/prolidase N-terminal domain"/>
    <property type="match status" value="1"/>
</dbReference>
<gene>
    <name evidence="3" type="ORF">JOE21_000084</name>
</gene>
<dbReference type="CDD" id="cd01066">
    <property type="entry name" value="APP_MetAP"/>
    <property type="match status" value="1"/>
</dbReference>
<evidence type="ECO:0000259" key="1">
    <source>
        <dbReference type="Pfam" id="PF00557"/>
    </source>
</evidence>
<evidence type="ECO:0000313" key="4">
    <source>
        <dbReference type="Proteomes" id="UP001185012"/>
    </source>
</evidence>
<dbReference type="Gene3D" id="3.40.350.10">
    <property type="entry name" value="Creatinase/prolidase N-terminal domain"/>
    <property type="match status" value="1"/>
</dbReference>
<reference evidence="3 4" key="1">
    <citation type="submission" date="2023-07" db="EMBL/GenBank/DDBJ databases">
        <title>Genomic Encyclopedia of Type Strains, Phase IV (KMG-IV): sequencing the most valuable type-strain genomes for metagenomic binning, comparative biology and taxonomic classification.</title>
        <authorList>
            <person name="Goeker M."/>
        </authorList>
    </citation>
    <scope>NUCLEOTIDE SEQUENCE [LARGE SCALE GENOMIC DNA]</scope>
    <source>
        <strain evidence="3 4">DSM 45903</strain>
    </source>
</reference>
<keyword evidence="3" id="KW-0224">Dipeptidase</keyword>
<sequence length="406" mass="46131">MNDLPFSMMEYAERIHQTKKRMEAEGVEVLLLTDPANMHYLSGYDGWSFYVPQMLVVILEEEQPIWIGRKQDANGARLTTWLHPDHLIPYPDDYVQSTHKHPMDFVADSLTQIGQWDRRTGVEMDSYYFTAQAYERLRRRMPNARFQDCTLLVNRVRMVKSDQEIQYMRKAARIAERAMHAGLEAIAPGVRECDVAAQIVHAQMSGTPEFGGDYPAIVPLLPSDEKTSTPHLTWTDRPYKQGDTVLLELAGCYRRYHAPMARTAVIGSPSNLVRDLAEVVIEGLNITLDAVKPGITCEEVERVWRNSIERKGWLKESRLGYSVGLNYPPDWGEHTASLRAGDRTVLQPNMTFHMIPGMWFDSYGVELSETFLVTENGCEVLATFPREIFQCPFGSGMVHPLGESGA</sequence>
<keyword evidence="3" id="KW-0645">Protease</keyword>
<dbReference type="EMBL" id="JAVDQG010000001">
    <property type="protein sequence ID" value="MDR6224096.1"/>
    <property type="molecule type" value="Genomic_DNA"/>
</dbReference>
<protein>
    <submittedName>
        <fullName evidence="3">Xaa-Pro dipeptidase</fullName>
        <ecNumber evidence="3">3.4.13.9</ecNumber>
    </submittedName>
</protein>
<evidence type="ECO:0000313" key="3">
    <source>
        <dbReference type="EMBL" id="MDR6224096.1"/>
    </source>
</evidence>
<dbReference type="Pfam" id="PF00557">
    <property type="entry name" value="Peptidase_M24"/>
    <property type="match status" value="1"/>
</dbReference>
<dbReference type="InterPro" id="IPR029149">
    <property type="entry name" value="Creatin/AminoP/Spt16_N"/>
</dbReference>
<proteinExistence type="predicted"/>
<dbReference type="SUPFAM" id="SSF55920">
    <property type="entry name" value="Creatinase/aminopeptidase"/>
    <property type="match status" value="1"/>
</dbReference>
<dbReference type="PANTHER" id="PTHR46112">
    <property type="entry name" value="AMINOPEPTIDASE"/>
    <property type="match status" value="1"/>
</dbReference>
<name>A0ABU1IH46_9BACL</name>
<organism evidence="3 4">
    <name type="scientific">Desmospora profundinema</name>
    <dbReference type="NCBI Taxonomy" id="1571184"/>
    <lineage>
        <taxon>Bacteria</taxon>
        <taxon>Bacillati</taxon>
        <taxon>Bacillota</taxon>
        <taxon>Bacilli</taxon>
        <taxon>Bacillales</taxon>
        <taxon>Thermoactinomycetaceae</taxon>
        <taxon>Desmospora</taxon>
    </lineage>
</organism>
<dbReference type="RefSeq" id="WP_309860892.1">
    <property type="nucleotide sequence ID" value="NZ_JAVDQG010000001.1"/>
</dbReference>
<accession>A0ABU1IH46</accession>
<keyword evidence="3" id="KW-0378">Hydrolase</keyword>
<dbReference type="Proteomes" id="UP001185012">
    <property type="component" value="Unassembled WGS sequence"/>
</dbReference>
<dbReference type="InterPro" id="IPR000994">
    <property type="entry name" value="Pept_M24"/>
</dbReference>
<keyword evidence="4" id="KW-1185">Reference proteome</keyword>